<dbReference type="EMBL" id="BAEE01000050">
    <property type="protein sequence ID" value="GAB10047.1"/>
    <property type="molecule type" value="Genomic_DNA"/>
</dbReference>
<comment type="caution">
    <text evidence="1">The sequence shown here is derived from an EMBL/GenBank/DDBJ whole genome shotgun (WGS) entry which is preliminary data.</text>
</comment>
<sequence length="199" mass="21438">MVTCAQTGPHTVELVVDLINPLSGPAQFSGHIAVTNGQGRPFANSGLGHIGPIGPGSRQRHSETLVREHNDATDPRCEPEIGKPQDWTSKIAEKDGRSGRALGPENVRLTACEGPTAVEFRNPHGPAWNTWAWVERFDADGASLGAGIAEIWPLSGEPLWGRETRAVPIDEPRVARPIASCRLLGAWSVNHHDVPRPIP</sequence>
<gene>
    <name evidence="1" type="ORF">GOARA_050_01100</name>
</gene>
<keyword evidence="2" id="KW-1185">Reference proteome</keyword>
<reference evidence="1 2" key="1">
    <citation type="submission" date="2011-11" db="EMBL/GenBank/DDBJ databases">
        <title>Whole genome shotgun sequence of Gordonia araii NBRC 100433.</title>
        <authorList>
            <person name="Yoshida Y."/>
            <person name="Hosoyama A."/>
            <person name="Tsuchikane K."/>
            <person name="Katsumata H."/>
            <person name="Yamazaki S."/>
            <person name="Fujita N."/>
        </authorList>
    </citation>
    <scope>NUCLEOTIDE SEQUENCE [LARGE SCALE GENOMIC DNA]</scope>
    <source>
        <strain evidence="1 2">NBRC 100433</strain>
    </source>
</reference>
<evidence type="ECO:0000313" key="1">
    <source>
        <dbReference type="EMBL" id="GAB10047.1"/>
    </source>
</evidence>
<protein>
    <submittedName>
        <fullName evidence="1">Uncharacterized protein</fullName>
    </submittedName>
</protein>
<accession>G7H2H2</accession>
<proteinExistence type="predicted"/>
<organism evidence="1 2">
    <name type="scientific">Gordonia araii NBRC 100433</name>
    <dbReference type="NCBI Taxonomy" id="1073574"/>
    <lineage>
        <taxon>Bacteria</taxon>
        <taxon>Bacillati</taxon>
        <taxon>Actinomycetota</taxon>
        <taxon>Actinomycetes</taxon>
        <taxon>Mycobacteriales</taxon>
        <taxon>Gordoniaceae</taxon>
        <taxon>Gordonia</taxon>
    </lineage>
</organism>
<name>G7H2H2_9ACTN</name>
<dbReference type="AlphaFoldDB" id="G7H2H2"/>
<dbReference type="Proteomes" id="UP000035088">
    <property type="component" value="Unassembled WGS sequence"/>
</dbReference>
<evidence type="ECO:0000313" key="2">
    <source>
        <dbReference type="Proteomes" id="UP000035088"/>
    </source>
</evidence>